<evidence type="ECO:0000256" key="1">
    <source>
        <dbReference type="ARBA" id="ARBA00004323"/>
    </source>
</evidence>
<dbReference type="Proteomes" id="UP000094801">
    <property type="component" value="Unassembled WGS sequence"/>
</dbReference>
<dbReference type="FunFam" id="3.90.550.10:FF:000177">
    <property type="entry name" value="MNN5p Alpha-1,2-mannosyltransferase"/>
    <property type="match status" value="1"/>
</dbReference>
<gene>
    <name evidence="11" type="ORF">CANARDRAFT_29636</name>
</gene>
<evidence type="ECO:0000256" key="4">
    <source>
        <dbReference type="ARBA" id="ARBA00022679"/>
    </source>
</evidence>
<comment type="subcellular location">
    <subcellularLocation>
        <location evidence="1">Golgi apparatus membrane</location>
        <topology evidence="1">Single-pass type II membrane protein</topology>
    </subcellularLocation>
</comment>
<dbReference type="STRING" id="983967.A0A1E4SWS8"/>
<dbReference type="GO" id="GO:0000139">
    <property type="term" value="C:Golgi membrane"/>
    <property type="evidence" value="ECO:0007669"/>
    <property type="project" value="UniProtKB-SubCell"/>
</dbReference>
<proteinExistence type="inferred from homology"/>
<evidence type="ECO:0000256" key="10">
    <source>
        <dbReference type="ARBA" id="ARBA00023180"/>
    </source>
</evidence>
<accession>A0A1E4SWS8</accession>
<comment type="similarity">
    <text evidence="3">Belongs to the MNN1/MNT family.</text>
</comment>
<evidence type="ECO:0000256" key="3">
    <source>
        <dbReference type="ARBA" id="ARBA00009105"/>
    </source>
</evidence>
<name>A0A1E4SWS8_9ASCO</name>
<keyword evidence="10" id="KW-0325">Glycoprotein</keyword>
<evidence type="ECO:0000256" key="2">
    <source>
        <dbReference type="ARBA" id="ARBA00004922"/>
    </source>
</evidence>
<protein>
    <submittedName>
        <fullName evidence="11">Glycosyltransferase family 71 protein</fullName>
    </submittedName>
</protein>
<dbReference type="PANTHER" id="PTHR31646:SF1">
    <property type="entry name" value="ALPHA-1,2-MANNOSYLTRANSFERASE MNN2"/>
    <property type="match status" value="1"/>
</dbReference>
<keyword evidence="12" id="KW-1185">Reference proteome</keyword>
<keyword evidence="6" id="KW-0735">Signal-anchor</keyword>
<evidence type="ECO:0000256" key="6">
    <source>
        <dbReference type="ARBA" id="ARBA00022968"/>
    </source>
</evidence>
<dbReference type="Pfam" id="PF11051">
    <property type="entry name" value="Mannosyl_trans3"/>
    <property type="match status" value="1"/>
</dbReference>
<dbReference type="EMBL" id="KV453860">
    <property type="protein sequence ID" value="ODV83917.1"/>
    <property type="molecule type" value="Genomic_DNA"/>
</dbReference>
<keyword evidence="7" id="KW-1133">Transmembrane helix</keyword>
<reference evidence="12" key="1">
    <citation type="submission" date="2016-04" db="EMBL/GenBank/DDBJ databases">
        <title>Comparative genomics of biotechnologically important yeasts.</title>
        <authorList>
            <consortium name="DOE Joint Genome Institute"/>
            <person name="Riley R."/>
            <person name="Haridas S."/>
            <person name="Wolfe K.H."/>
            <person name="Lopes M.R."/>
            <person name="Hittinger C.T."/>
            <person name="Goker M."/>
            <person name="Salamov A."/>
            <person name="Wisecaver J."/>
            <person name="Long T.M."/>
            <person name="Aerts A.L."/>
            <person name="Barry K."/>
            <person name="Choi C."/>
            <person name="Clum A."/>
            <person name="Coughlan A.Y."/>
            <person name="Deshpande S."/>
            <person name="Douglass A.P."/>
            <person name="Hanson S.J."/>
            <person name="Klenk H.-P."/>
            <person name="Labutti K."/>
            <person name="Lapidus A."/>
            <person name="Lindquist E."/>
            <person name="Lipzen A."/>
            <person name="Meier-Kolthoff J.P."/>
            <person name="Ohm R.A."/>
            <person name="Otillar R.P."/>
            <person name="Pangilinan J."/>
            <person name="Peng Y."/>
            <person name="Rokas A."/>
            <person name="Rosa C.A."/>
            <person name="Scheuner C."/>
            <person name="Sibirny A.A."/>
            <person name="Slot J.C."/>
            <person name="Stielow J.B."/>
            <person name="Sun H."/>
            <person name="Kurtzman C.P."/>
            <person name="Blackwell M."/>
            <person name="Grigoriev I.V."/>
            <person name="Jeffries T.W."/>
        </authorList>
    </citation>
    <scope>NUCLEOTIDE SEQUENCE [LARGE SCALE GENOMIC DNA]</scope>
    <source>
        <strain evidence="12">NRRL YB-2248</strain>
    </source>
</reference>
<dbReference type="OrthoDB" id="430354at2759"/>
<keyword evidence="4 11" id="KW-0808">Transferase</keyword>
<evidence type="ECO:0000256" key="5">
    <source>
        <dbReference type="ARBA" id="ARBA00022692"/>
    </source>
</evidence>
<dbReference type="InterPro" id="IPR029044">
    <property type="entry name" value="Nucleotide-diphossugar_trans"/>
</dbReference>
<sequence length="702" mass="81897">MRSFQRSVRRLKYRFDRLDSRKRLFILASVIVTVVFLLIHADFNNSSNRFFESKQGLSYYEQEKLKNGKSSLLETKLETNSALKRLSNRLYSKFSDQSNQDLLDYDSDYDNHLLKEIREQENEDLENQRYKGKNRLINNMKQPSNEGPRFLKLKKSSEEIQRNVKMQKYFKKILQIIATNKPRLGFETTSSSKVKDQRNFPREYGQNGIVNIAVHDTGPYIPVLSEHFLSQCLKVPNELISELELSHKQVVMGLPDRYSDGLYSGNGIVFIGGGKYSWLSLLSLENLRAIGSVLPVEFIIPSEREYETNLCENVLPKLNAKCILLTDVLPDFKKNNMRIRGYQYKSLALLISSFENVLLLDSDNVPVSNPDLLFNSEPFQKFGMIVWPDFWRRVTHPSYYHIAGISLGPKRVRNGVDDVTPSIYYSQGKEDPYREFPLHDREGAIADPSNESGQIIVNKRTHIRALLLAFYYNFYGPQHYYPLFSQGGKGEGDKETFHAAAQVYGLPVYQVKKQVDVIGFWQYHPQEYYTGVGMIQYDPIVDYEQVGNYMAWFEDSIKKHIEYDSTWRGKLSKWWRNHNVYDDNTVFKSWFTKQNSKPMFIHSNFPKLDPVALRKENKLFQNGKRIRMYRDQTGLDFDFELRQWQFIQKHFCEDGGIELNYLKVAGVNSLDYCEFISQELNFLKSTTEVLMMSNNPQTTAAS</sequence>
<dbReference type="GO" id="GO:0000026">
    <property type="term" value="F:alpha-1,2-mannosyltransferase activity"/>
    <property type="evidence" value="ECO:0007669"/>
    <property type="project" value="TreeGrafter"/>
</dbReference>
<evidence type="ECO:0000313" key="12">
    <source>
        <dbReference type="Proteomes" id="UP000094801"/>
    </source>
</evidence>
<dbReference type="GO" id="GO:0046354">
    <property type="term" value="P:mannan biosynthetic process"/>
    <property type="evidence" value="ECO:0007669"/>
    <property type="project" value="TreeGrafter"/>
</dbReference>
<keyword evidence="9" id="KW-0472">Membrane</keyword>
<dbReference type="AlphaFoldDB" id="A0A1E4SWS8"/>
<evidence type="ECO:0000256" key="7">
    <source>
        <dbReference type="ARBA" id="ARBA00022989"/>
    </source>
</evidence>
<keyword evidence="5" id="KW-0812">Transmembrane</keyword>
<keyword evidence="8" id="KW-0333">Golgi apparatus</keyword>
<dbReference type="PANTHER" id="PTHR31646">
    <property type="entry name" value="ALPHA-1,2-MANNOSYLTRANSFERASE MNN2"/>
    <property type="match status" value="1"/>
</dbReference>
<dbReference type="InterPro" id="IPR022751">
    <property type="entry name" value="Alpha_mannosyltransferase"/>
</dbReference>
<dbReference type="SUPFAM" id="SSF53448">
    <property type="entry name" value="Nucleotide-diphospho-sugar transferases"/>
    <property type="match status" value="1"/>
</dbReference>
<comment type="pathway">
    <text evidence="2">Protein modification; protein glycosylation.</text>
</comment>
<evidence type="ECO:0000256" key="9">
    <source>
        <dbReference type="ARBA" id="ARBA00023136"/>
    </source>
</evidence>
<evidence type="ECO:0000256" key="8">
    <source>
        <dbReference type="ARBA" id="ARBA00023034"/>
    </source>
</evidence>
<evidence type="ECO:0000313" key="11">
    <source>
        <dbReference type="EMBL" id="ODV83917.1"/>
    </source>
</evidence>
<organism evidence="11 12">
    <name type="scientific">[Candida] arabinofermentans NRRL YB-2248</name>
    <dbReference type="NCBI Taxonomy" id="983967"/>
    <lineage>
        <taxon>Eukaryota</taxon>
        <taxon>Fungi</taxon>
        <taxon>Dikarya</taxon>
        <taxon>Ascomycota</taxon>
        <taxon>Saccharomycotina</taxon>
        <taxon>Pichiomycetes</taxon>
        <taxon>Pichiales</taxon>
        <taxon>Pichiaceae</taxon>
        <taxon>Ogataea</taxon>
        <taxon>Ogataea/Candida clade</taxon>
    </lineage>
</organism>